<dbReference type="RefSeq" id="WP_179615870.1">
    <property type="nucleotide sequence ID" value="NZ_CP059163.1"/>
</dbReference>
<feature type="signal peptide" evidence="1">
    <location>
        <begin position="1"/>
        <end position="23"/>
    </location>
</feature>
<reference evidence="2 3" key="1">
    <citation type="submission" date="2020-07" db="EMBL/GenBank/DDBJ databases">
        <title>Sequencing the genomes of 1000 actinobacteria strains.</title>
        <authorList>
            <person name="Klenk H.-P."/>
        </authorList>
    </citation>
    <scope>NUCLEOTIDE SEQUENCE [LARGE SCALE GENOMIC DNA]</scope>
    <source>
        <strain evidence="2 3">DSM 18965</strain>
    </source>
</reference>
<dbReference type="Gene3D" id="1.50.10.20">
    <property type="match status" value="1"/>
</dbReference>
<evidence type="ECO:0008006" key="4">
    <source>
        <dbReference type="Google" id="ProtNLM"/>
    </source>
</evidence>
<evidence type="ECO:0000313" key="3">
    <source>
        <dbReference type="Proteomes" id="UP000516957"/>
    </source>
</evidence>
<organism evidence="2 3">
    <name type="scientific">Nocardioides marinisabuli</name>
    <dbReference type="NCBI Taxonomy" id="419476"/>
    <lineage>
        <taxon>Bacteria</taxon>
        <taxon>Bacillati</taxon>
        <taxon>Actinomycetota</taxon>
        <taxon>Actinomycetes</taxon>
        <taxon>Propionibacteriales</taxon>
        <taxon>Nocardioidaceae</taxon>
        <taxon>Nocardioides</taxon>
    </lineage>
</organism>
<keyword evidence="3" id="KW-1185">Reference proteome</keyword>
<dbReference type="AlphaFoldDB" id="A0A7Y9F2A9"/>
<proteinExistence type="predicted"/>
<name>A0A7Y9F2A9_9ACTN</name>
<accession>A0A7Y9F2A9</accession>
<feature type="chain" id="PRO_5038996254" description="Terpene cyclase/mutase family protein" evidence="1">
    <location>
        <begin position="24"/>
        <end position="371"/>
    </location>
</feature>
<dbReference type="Proteomes" id="UP000516957">
    <property type="component" value="Unassembled WGS sequence"/>
</dbReference>
<gene>
    <name evidence="2" type="ORF">BKA08_002457</name>
</gene>
<dbReference type="InterPro" id="IPR008930">
    <property type="entry name" value="Terpenoid_cyclase/PrenylTrfase"/>
</dbReference>
<protein>
    <recommendedName>
        <fullName evidence="4">Terpene cyclase/mutase family protein</fullName>
    </recommendedName>
</protein>
<comment type="caution">
    <text evidence="2">The sequence shown here is derived from an EMBL/GenBank/DDBJ whole genome shotgun (WGS) entry which is preliminary data.</text>
</comment>
<evidence type="ECO:0000256" key="1">
    <source>
        <dbReference type="SAM" id="SignalP"/>
    </source>
</evidence>
<keyword evidence="1" id="KW-0732">Signal</keyword>
<sequence length="371" mass="37778">MKHPLTRGAALVAGTATALAVVAAGTPAVAGTADKQQAAADWLAGELDGGLAVGSYTDQQGATVEYDDYGLSIDTGLALRAQGLKARKIAKISDALAGAVDSYTRGDEYDPEGVYAGPTAKLASFVVRTGGDPAAFGGVDLVERLEGLVATQAPVAGRLQDSSSYGDYANTIGQAFAAQALQSVGAEQAAPVTSYLLQQQCEVGYFRLSFAAADAPEQGCDADPGDPEQGADVTALVVLNLLEIEDPSAEVRTAVDDATAWLVSQQSDGGAFDGGPDAGVNSNSTGLAGWALGEAGVCGKAQGAAQWVKKQQAGGRDKALAQEKGAIAYDRAAFLTGKKKGITSAKADQWHRATAQAAPALENLRKVECKA</sequence>
<dbReference type="SUPFAM" id="SSF48239">
    <property type="entry name" value="Terpenoid cyclases/Protein prenyltransferases"/>
    <property type="match status" value="1"/>
</dbReference>
<dbReference type="EMBL" id="JACCBE010000001">
    <property type="protein sequence ID" value="NYD58219.1"/>
    <property type="molecule type" value="Genomic_DNA"/>
</dbReference>
<evidence type="ECO:0000313" key="2">
    <source>
        <dbReference type="EMBL" id="NYD58219.1"/>
    </source>
</evidence>